<sequence>MRSKQAFKSSDTNVKQARDAFSWHVTRSASLAQPLQGDGQPTKSPRRSNYDIDHWDNEGSPSPSRFAEADGSSCMHRFNGQLDHHDSPEVIGASSSQVVPLPLEEREQHGDHYYLDQEVAVAHYACADQKELNDQNHQEPPTRLCMIPSSSA</sequence>
<feature type="compositionally biased region" description="Basic and acidic residues" evidence="1">
    <location>
        <begin position="48"/>
        <end position="57"/>
    </location>
</feature>
<evidence type="ECO:0000313" key="3">
    <source>
        <dbReference type="Proteomes" id="UP000823775"/>
    </source>
</evidence>
<evidence type="ECO:0000256" key="1">
    <source>
        <dbReference type="SAM" id="MobiDB-lite"/>
    </source>
</evidence>
<gene>
    <name evidence="2" type="primary">MLO6_3</name>
    <name evidence="2" type="ORF">HAX54_005722</name>
</gene>
<comment type="caution">
    <text evidence="2">The sequence shown here is derived from an EMBL/GenBank/DDBJ whole genome shotgun (WGS) entry which is preliminary data.</text>
</comment>
<name>A0ABS8RUB9_DATST</name>
<proteinExistence type="predicted"/>
<reference evidence="2 3" key="1">
    <citation type="journal article" date="2021" name="BMC Genomics">
        <title>Datura genome reveals duplications of psychoactive alkaloid biosynthetic genes and high mutation rate following tissue culture.</title>
        <authorList>
            <person name="Rajewski A."/>
            <person name="Carter-House D."/>
            <person name="Stajich J."/>
            <person name="Litt A."/>
        </authorList>
    </citation>
    <scope>NUCLEOTIDE SEQUENCE [LARGE SCALE GENOMIC DNA]</scope>
    <source>
        <strain evidence="2">AR-01</strain>
    </source>
</reference>
<feature type="region of interest" description="Disordered" evidence="1">
    <location>
        <begin position="25"/>
        <end position="109"/>
    </location>
</feature>
<organism evidence="2 3">
    <name type="scientific">Datura stramonium</name>
    <name type="common">Jimsonweed</name>
    <name type="synonym">Common thornapple</name>
    <dbReference type="NCBI Taxonomy" id="4076"/>
    <lineage>
        <taxon>Eukaryota</taxon>
        <taxon>Viridiplantae</taxon>
        <taxon>Streptophyta</taxon>
        <taxon>Embryophyta</taxon>
        <taxon>Tracheophyta</taxon>
        <taxon>Spermatophyta</taxon>
        <taxon>Magnoliopsida</taxon>
        <taxon>eudicotyledons</taxon>
        <taxon>Gunneridae</taxon>
        <taxon>Pentapetalae</taxon>
        <taxon>asterids</taxon>
        <taxon>lamiids</taxon>
        <taxon>Solanales</taxon>
        <taxon>Solanaceae</taxon>
        <taxon>Solanoideae</taxon>
        <taxon>Datureae</taxon>
        <taxon>Datura</taxon>
    </lineage>
</organism>
<keyword evidence="3" id="KW-1185">Reference proteome</keyword>
<dbReference type="Proteomes" id="UP000823775">
    <property type="component" value="Unassembled WGS sequence"/>
</dbReference>
<dbReference type="EMBL" id="JACEIK010000129">
    <property type="protein sequence ID" value="MCD7450379.1"/>
    <property type="molecule type" value="Genomic_DNA"/>
</dbReference>
<accession>A0ABS8RUB9</accession>
<evidence type="ECO:0000313" key="2">
    <source>
        <dbReference type="EMBL" id="MCD7450379.1"/>
    </source>
</evidence>
<feature type="compositionally biased region" description="Polar residues" evidence="1">
    <location>
        <begin position="25"/>
        <end position="43"/>
    </location>
</feature>
<protein>
    <submittedName>
        <fullName evidence="2">Mlo6p</fullName>
    </submittedName>
</protein>